<dbReference type="EMBL" id="SJPN01000004">
    <property type="protein sequence ID" value="TWU02322.1"/>
    <property type="molecule type" value="Genomic_DNA"/>
</dbReference>
<dbReference type="Proteomes" id="UP000320176">
    <property type="component" value="Unassembled WGS sequence"/>
</dbReference>
<accession>A0A5C6ATI3</accession>
<evidence type="ECO:0000313" key="3">
    <source>
        <dbReference type="Proteomes" id="UP000320176"/>
    </source>
</evidence>
<dbReference type="AlphaFoldDB" id="A0A5C6ATI3"/>
<feature type="transmembrane region" description="Helical" evidence="1">
    <location>
        <begin position="167"/>
        <end position="187"/>
    </location>
</feature>
<sequence length="340" mass="38453">MHLRSECQTFRSDCATGNLDKSPVSGSPERAWEFLAFGDTNDPRGFYRLLVEHTDRLRIRNYSEATIKKRITYVREKGKTRKGEGGFKTGSDGHLTHAETRIQLGGTNTSRDLTLDPMQTFRGIVVVQFRITTAMEVRLTHLRAKDRRALLMTDRQTHVFGRTMKRLLSHFALFGILVLGLVACAHAKPPLKISFEKLTGDAETVAIVRCFQVMRVPNDEFEQQFYGEYVLLLEAVSVLKGEKVRILRIKHFQDLPEKGAPGNAPSSMYFGKASFETIRRLKLGESSKVDSIDSFHLVFLRKDKDEPEFLIPVTGHGDALQSSYELVGLGIGEDSPYNER</sequence>
<reference evidence="2 3" key="1">
    <citation type="submission" date="2019-02" db="EMBL/GenBank/DDBJ databases">
        <title>Deep-cultivation of Planctomycetes and their phenomic and genomic characterization uncovers novel biology.</title>
        <authorList>
            <person name="Wiegand S."/>
            <person name="Jogler M."/>
            <person name="Boedeker C."/>
            <person name="Pinto D."/>
            <person name="Vollmers J."/>
            <person name="Rivas-Marin E."/>
            <person name="Kohn T."/>
            <person name="Peeters S.H."/>
            <person name="Heuer A."/>
            <person name="Rast P."/>
            <person name="Oberbeckmann S."/>
            <person name="Bunk B."/>
            <person name="Jeske O."/>
            <person name="Meyerdierks A."/>
            <person name="Storesund J.E."/>
            <person name="Kallscheuer N."/>
            <person name="Luecker S."/>
            <person name="Lage O.M."/>
            <person name="Pohl T."/>
            <person name="Merkel B.J."/>
            <person name="Hornburger P."/>
            <person name="Mueller R.-W."/>
            <person name="Bruemmer F."/>
            <person name="Labrenz M."/>
            <person name="Spormann A.M."/>
            <person name="Op Den Camp H."/>
            <person name="Overmann J."/>
            <person name="Amann R."/>
            <person name="Jetten M.S.M."/>
            <person name="Mascher T."/>
            <person name="Medema M.H."/>
            <person name="Devos D.P."/>
            <person name="Kaster A.-K."/>
            <person name="Ovreas L."/>
            <person name="Rohde M."/>
            <person name="Galperin M.Y."/>
            <person name="Jogler C."/>
        </authorList>
    </citation>
    <scope>NUCLEOTIDE SEQUENCE [LARGE SCALE GENOMIC DNA]</scope>
    <source>
        <strain evidence="2 3">Pla52n</strain>
    </source>
</reference>
<proteinExistence type="predicted"/>
<evidence type="ECO:0000256" key="1">
    <source>
        <dbReference type="SAM" id="Phobius"/>
    </source>
</evidence>
<gene>
    <name evidence="2" type="ORF">Pla52n_33720</name>
</gene>
<keyword evidence="1" id="KW-0472">Membrane</keyword>
<name>A0A5C6ATI3_9BACT</name>
<keyword evidence="3" id="KW-1185">Reference proteome</keyword>
<keyword evidence="1" id="KW-1133">Transmembrane helix</keyword>
<dbReference type="RefSeq" id="WP_146520673.1">
    <property type="nucleotide sequence ID" value="NZ_CP151726.1"/>
</dbReference>
<keyword evidence="1" id="KW-0812">Transmembrane</keyword>
<protein>
    <submittedName>
        <fullName evidence="2">Uncharacterized protein</fullName>
    </submittedName>
</protein>
<comment type="caution">
    <text evidence="2">The sequence shown here is derived from an EMBL/GenBank/DDBJ whole genome shotgun (WGS) entry which is preliminary data.</text>
</comment>
<organism evidence="2 3">
    <name type="scientific">Stieleria varia</name>
    <dbReference type="NCBI Taxonomy" id="2528005"/>
    <lineage>
        <taxon>Bacteria</taxon>
        <taxon>Pseudomonadati</taxon>
        <taxon>Planctomycetota</taxon>
        <taxon>Planctomycetia</taxon>
        <taxon>Pirellulales</taxon>
        <taxon>Pirellulaceae</taxon>
        <taxon>Stieleria</taxon>
    </lineage>
</organism>
<evidence type="ECO:0000313" key="2">
    <source>
        <dbReference type="EMBL" id="TWU02322.1"/>
    </source>
</evidence>